<dbReference type="InterPro" id="IPR020610">
    <property type="entry name" value="Thiolase_AS"/>
</dbReference>
<dbReference type="InterPro" id="IPR020617">
    <property type="entry name" value="Thiolase_C"/>
</dbReference>
<dbReference type="InterPro" id="IPR020616">
    <property type="entry name" value="Thiolase_N"/>
</dbReference>
<gene>
    <name evidence="10" type="ORF">ABOD76_01765</name>
</gene>
<feature type="active site" description="Acyl-thioester intermediate" evidence="6">
    <location>
        <position position="97"/>
    </location>
</feature>
<keyword evidence="4 7" id="KW-0012">Acyltransferase</keyword>
<comment type="similarity">
    <text evidence="2 7">Belongs to the thiolase-like superfamily. Thiolase family.</text>
</comment>
<keyword evidence="3 7" id="KW-0808">Transferase</keyword>
<keyword evidence="10" id="KW-0614">Plasmid</keyword>
<evidence type="ECO:0000256" key="6">
    <source>
        <dbReference type="PIRSR" id="PIRSR000429-1"/>
    </source>
</evidence>
<evidence type="ECO:0000256" key="1">
    <source>
        <dbReference type="ARBA" id="ARBA00005189"/>
    </source>
</evidence>
<dbReference type="PROSITE" id="PS00099">
    <property type="entry name" value="THIOLASE_3"/>
    <property type="match status" value="1"/>
</dbReference>
<dbReference type="AlphaFoldDB" id="A0AAU7U5R4"/>
<proteinExistence type="inferred from homology"/>
<evidence type="ECO:0000256" key="5">
    <source>
        <dbReference type="ARBA" id="ARBA00024073"/>
    </source>
</evidence>
<evidence type="ECO:0000256" key="7">
    <source>
        <dbReference type="RuleBase" id="RU003557"/>
    </source>
</evidence>
<evidence type="ECO:0000313" key="10">
    <source>
        <dbReference type="EMBL" id="XBV83804.1"/>
    </source>
</evidence>
<dbReference type="NCBIfam" id="TIGR01930">
    <property type="entry name" value="AcCoA-C-Actrans"/>
    <property type="match status" value="1"/>
</dbReference>
<protein>
    <recommendedName>
        <fullName evidence="5">acetyl-CoA C-acyltransferase</fullName>
        <ecNumber evidence="5">2.3.1.16</ecNumber>
    </recommendedName>
</protein>
<feature type="active site" description="Proton acceptor" evidence="6">
    <location>
        <position position="379"/>
    </location>
</feature>
<dbReference type="Pfam" id="PF00108">
    <property type="entry name" value="Thiolase_N"/>
    <property type="match status" value="1"/>
</dbReference>
<dbReference type="InterPro" id="IPR020613">
    <property type="entry name" value="Thiolase_CS"/>
</dbReference>
<dbReference type="GO" id="GO:0006635">
    <property type="term" value="P:fatty acid beta-oxidation"/>
    <property type="evidence" value="ECO:0007669"/>
    <property type="project" value="TreeGrafter"/>
</dbReference>
<sequence length="425" mass="43660">MTAPSNLQEHDVVIVSAVRSAIGSLRGGLSGVRPDDLAAQLIRAAVQRSGVAPDQIEEVILGCANQAGEDNRNVARMALLLAGLPDTIAGLTVNRLCASGLSAINTAARAIRNGDGDVYVAGGVESMTRAPLVMAKGAQGFASGNVTAYDTTLGWRFPNPAMEALFPLEAMGQTAENIVERSRAGQLAGGEITREDQDAYALESQRRVADALRAGHFREQIVPVAVPGKRGPTVFDTDEHPRVRVDGAEVTVTTDAATLAGLKPAFRAGGSVTAGNSSGLNDGAAALVLMSAKAAREQGVRPLARWVGGAAAGVDPRVMGLGPIPATRKLLARTGLSVADLDLVELNEAFAAQAVACIRELQLDPARVNVSGGAVALGHPLGMSGARLIVSLTHDLARTGGRYGLAALCVGVGQGEAALIERVEA</sequence>
<dbReference type="Gene3D" id="3.40.47.10">
    <property type="match status" value="1"/>
</dbReference>
<dbReference type="KEGG" id="dsc:ABOD76_01765"/>
<dbReference type="PROSITE" id="PS00737">
    <property type="entry name" value="THIOLASE_2"/>
    <property type="match status" value="1"/>
</dbReference>
<feature type="domain" description="Thiolase N-terminal" evidence="8">
    <location>
        <begin position="12"/>
        <end position="292"/>
    </location>
</feature>
<dbReference type="CDD" id="cd00751">
    <property type="entry name" value="thiolase"/>
    <property type="match status" value="1"/>
</dbReference>
<dbReference type="GO" id="GO:0003988">
    <property type="term" value="F:acetyl-CoA C-acyltransferase activity"/>
    <property type="evidence" value="ECO:0007669"/>
    <property type="project" value="UniProtKB-EC"/>
</dbReference>
<dbReference type="EMBL" id="CP158297">
    <property type="protein sequence ID" value="XBV83804.1"/>
    <property type="molecule type" value="Genomic_DNA"/>
</dbReference>
<dbReference type="GO" id="GO:0010124">
    <property type="term" value="P:phenylacetate catabolic process"/>
    <property type="evidence" value="ECO:0007669"/>
    <property type="project" value="TreeGrafter"/>
</dbReference>
<evidence type="ECO:0000256" key="4">
    <source>
        <dbReference type="ARBA" id="ARBA00023315"/>
    </source>
</evidence>
<geneLocation type="plasmid" evidence="10">
    <name>pDson01</name>
</geneLocation>
<feature type="domain" description="Thiolase C-terminal" evidence="9">
    <location>
        <begin position="301"/>
        <end position="422"/>
    </location>
</feature>
<dbReference type="Pfam" id="PF02803">
    <property type="entry name" value="Thiolase_C"/>
    <property type="match status" value="1"/>
</dbReference>
<dbReference type="PIRSF" id="PIRSF000429">
    <property type="entry name" value="Ac-CoA_Ac_transf"/>
    <property type="match status" value="1"/>
</dbReference>
<dbReference type="PANTHER" id="PTHR43853:SF2">
    <property type="entry name" value="3-OXOADIPYL-COA_3-OXO-5,6-DEHYDROSUBERYL-COA THIOLASE"/>
    <property type="match status" value="1"/>
</dbReference>
<dbReference type="InterPro" id="IPR002155">
    <property type="entry name" value="Thiolase"/>
</dbReference>
<name>A0AAU7U5R4_9DEIO</name>
<dbReference type="EC" id="2.3.1.16" evidence="5"/>
<dbReference type="InterPro" id="IPR020615">
    <property type="entry name" value="Thiolase_acyl_enz_int_AS"/>
</dbReference>
<accession>A0AAU7U5R4</accession>
<organism evidence="10">
    <name type="scientific">Deinococcus sonorensis KR-87</name>
    <dbReference type="NCBI Taxonomy" id="694439"/>
    <lineage>
        <taxon>Bacteria</taxon>
        <taxon>Thermotogati</taxon>
        <taxon>Deinococcota</taxon>
        <taxon>Deinococci</taxon>
        <taxon>Deinococcales</taxon>
        <taxon>Deinococcaceae</taxon>
        <taxon>Deinococcus</taxon>
    </lineage>
</organism>
<dbReference type="RefSeq" id="WP_350241561.1">
    <property type="nucleotide sequence ID" value="NZ_CP158297.1"/>
</dbReference>
<dbReference type="SUPFAM" id="SSF53901">
    <property type="entry name" value="Thiolase-like"/>
    <property type="match status" value="2"/>
</dbReference>
<reference evidence="10" key="1">
    <citation type="submission" date="2024-06" db="EMBL/GenBank/DDBJ databases">
        <title>Draft Genome Sequence of Deinococcus sonorensis Type Strain KR-87, a Biofilm Producing Representative of the Genus Deinococcus.</title>
        <authorList>
            <person name="Boren L.S."/>
            <person name="Grosso R.A."/>
            <person name="Hugenberg-Cox A.N."/>
            <person name="Hill J.T.E."/>
            <person name="Albert C.M."/>
            <person name="Tuohy J.M."/>
        </authorList>
    </citation>
    <scope>NUCLEOTIDE SEQUENCE</scope>
    <source>
        <strain evidence="10">KR-87</strain>
        <plasmid evidence="10">pDson01</plasmid>
    </source>
</reference>
<evidence type="ECO:0000259" key="9">
    <source>
        <dbReference type="Pfam" id="PF02803"/>
    </source>
</evidence>
<evidence type="ECO:0000259" key="8">
    <source>
        <dbReference type="Pfam" id="PF00108"/>
    </source>
</evidence>
<dbReference type="InterPro" id="IPR016039">
    <property type="entry name" value="Thiolase-like"/>
</dbReference>
<evidence type="ECO:0000256" key="3">
    <source>
        <dbReference type="ARBA" id="ARBA00022679"/>
    </source>
</evidence>
<dbReference type="InterPro" id="IPR050215">
    <property type="entry name" value="Thiolase-like_sf_Thiolase"/>
</dbReference>
<dbReference type="FunFam" id="3.40.47.10:FF:000010">
    <property type="entry name" value="Acetyl-CoA acetyltransferase (Thiolase)"/>
    <property type="match status" value="1"/>
</dbReference>
<dbReference type="PROSITE" id="PS00098">
    <property type="entry name" value="THIOLASE_1"/>
    <property type="match status" value="1"/>
</dbReference>
<comment type="pathway">
    <text evidence="1">Lipid metabolism.</text>
</comment>
<evidence type="ECO:0000256" key="2">
    <source>
        <dbReference type="ARBA" id="ARBA00010982"/>
    </source>
</evidence>
<dbReference type="GO" id="GO:0005737">
    <property type="term" value="C:cytoplasm"/>
    <property type="evidence" value="ECO:0007669"/>
    <property type="project" value="UniProtKB-ARBA"/>
</dbReference>
<feature type="active site" description="Proton acceptor" evidence="6">
    <location>
        <position position="409"/>
    </location>
</feature>
<dbReference type="PANTHER" id="PTHR43853">
    <property type="entry name" value="3-KETOACYL-COA THIOLASE, PEROXISOMAL"/>
    <property type="match status" value="1"/>
</dbReference>